<keyword evidence="2" id="KW-1185">Reference proteome</keyword>
<evidence type="ECO:0000313" key="2">
    <source>
        <dbReference type="Proteomes" id="UP000281553"/>
    </source>
</evidence>
<proteinExistence type="predicted"/>
<accession>A0A3P7NP81</accession>
<evidence type="ECO:0000313" key="1">
    <source>
        <dbReference type="EMBL" id="VDN10192.1"/>
    </source>
</evidence>
<protein>
    <submittedName>
        <fullName evidence="1">Uncharacterized protein</fullName>
    </submittedName>
</protein>
<dbReference type="AlphaFoldDB" id="A0A3P7NP81"/>
<sequence length="221" mass="24570">MKVLEAHLKPFNVLLTNMVDGPVNQTVMVTQIDELQFVIRHLEALRRYLAVMIEDWSGTLNLYLTSEENERTIASMTRMNDMICKLRDKYLRAYDEMGFGDTTMLATRQIATAGTAGFPPARSGPVTAPSRGTIASFTSPSRSTSYTPRGTVAGIRVAPSRRHFLSFIAQLLDVVEDLLERSQVLLKETEDDSLYLDQILEGGVSVNYNGISHTSSLSDAF</sequence>
<dbReference type="OrthoDB" id="2018246at2759"/>
<organism evidence="1 2">
    <name type="scientific">Dibothriocephalus latus</name>
    <name type="common">Fish tapeworm</name>
    <name type="synonym">Diphyllobothrium latum</name>
    <dbReference type="NCBI Taxonomy" id="60516"/>
    <lineage>
        <taxon>Eukaryota</taxon>
        <taxon>Metazoa</taxon>
        <taxon>Spiralia</taxon>
        <taxon>Lophotrochozoa</taxon>
        <taxon>Platyhelminthes</taxon>
        <taxon>Cestoda</taxon>
        <taxon>Eucestoda</taxon>
        <taxon>Diphyllobothriidea</taxon>
        <taxon>Diphyllobothriidae</taxon>
        <taxon>Dibothriocephalus</taxon>
    </lineage>
</organism>
<dbReference type="Proteomes" id="UP000281553">
    <property type="component" value="Unassembled WGS sequence"/>
</dbReference>
<dbReference type="EMBL" id="UYRU01048638">
    <property type="protein sequence ID" value="VDN10192.1"/>
    <property type="molecule type" value="Genomic_DNA"/>
</dbReference>
<reference evidence="1 2" key="1">
    <citation type="submission" date="2018-11" db="EMBL/GenBank/DDBJ databases">
        <authorList>
            <consortium name="Pathogen Informatics"/>
        </authorList>
    </citation>
    <scope>NUCLEOTIDE SEQUENCE [LARGE SCALE GENOMIC DNA]</scope>
</reference>
<name>A0A3P7NP81_DIBLA</name>
<gene>
    <name evidence="1" type="ORF">DILT_LOCUS6023</name>
</gene>